<keyword evidence="4" id="KW-1185">Reference proteome</keyword>
<feature type="transmembrane region" description="Helical" evidence="2">
    <location>
        <begin position="6"/>
        <end position="25"/>
    </location>
</feature>
<gene>
    <name evidence="3" type="ORF">KGA66_17070</name>
</gene>
<evidence type="ECO:0000256" key="1">
    <source>
        <dbReference type="SAM" id="MobiDB-lite"/>
    </source>
</evidence>
<keyword evidence="2" id="KW-1133">Transmembrane helix</keyword>
<evidence type="ECO:0000256" key="2">
    <source>
        <dbReference type="SAM" id="Phobius"/>
    </source>
</evidence>
<reference evidence="3" key="1">
    <citation type="submission" date="2021-04" db="EMBL/GenBank/DDBJ databases">
        <title>Genome based classification of Actinospica acidithermotolerans sp. nov., an actinobacterium isolated from an Indonesian hot spring.</title>
        <authorList>
            <person name="Kusuma A.B."/>
            <person name="Putra K.E."/>
            <person name="Nafisah S."/>
            <person name="Loh J."/>
            <person name="Nouioui I."/>
            <person name="Goodfellow M."/>
        </authorList>
    </citation>
    <scope>NUCLEOTIDE SEQUENCE</scope>
    <source>
        <strain evidence="3">DSM 45618</strain>
    </source>
</reference>
<keyword evidence="2" id="KW-0812">Transmembrane</keyword>
<name>A0A8J7WNY0_9ACTN</name>
<comment type="caution">
    <text evidence="3">The sequence shown here is derived from an EMBL/GenBank/DDBJ whole genome shotgun (WGS) entry which is preliminary data.</text>
</comment>
<keyword evidence="2" id="KW-0472">Membrane</keyword>
<dbReference type="AlphaFoldDB" id="A0A8J7WNY0"/>
<organism evidence="3 4">
    <name type="scientific">Actinocrinis puniceicyclus</name>
    <dbReference type="NCBI Taxonomy" id="977794"/>
    <lineage>
        <taxon>Bacteria</taxon>
        <taxon>Bacillati</taxon>
        <taxon>Actinomycetota</taxon>
        <taxon>Actinomycetes</taxon>
        <taxon>Catenulisporales</taxon>
        <taxon>Actinospicaceae</taxon>
        <taxon>Actinocrinis</taxon>
    </lineage>
</organism>
<sequence length="80" mass="8649">MIYVEVGGTCVSLIVALARVLAIWIKERAFTDRLRSMLKDSTPEQRPELAIALGKAQKHLDGKRSPASDGTSALKTAPEA</sequence>
<dbReference type="EMBL" id="JAGSXH010000060">
    <property type="protein sequence ID" value="MBS2964773.1"/>
    <property type="molecule type" value="Genomic_DNA"/>
</dbReference>
<dbReference type="RefSeq" id="WP_211469135.1">
    <property type="nucleotide sequence ID" value="NZ_JAGSXH010000060.1"/>
</dbReference>
<feature type="region of interest" description="Disordered" evidence="1">
    <location>
        <begin position="56"/>
        <end position="80"/>
    </location>
</feature>
<protein>
    <submittedName>
        <fullName evidence="3">Uncharacterized protein</fullName>
    </submittedName>
</protein>
<evidence type="ECO:0000313" key="3">
    <source>
        <dbReference type="EMBL" id="MBS2964773.1"/>
    </source>
</evidence>
<accession>A0A8J7WNY0</accession>
<evidence type="ECO:0000313" key="4">
    <source>
        <dbReference type="Proteomes" id="UP000677913"/>
    </source>
</evidence>
<dbReference type="Proteomes" id="UP000677913">
    <property type="component" value="Unassembled WGS sequence"/>
</dbReference>
<proteinExistence type="predicted"/>